<dbReference type="OrthoDB" id="164766at2"/>
<sequence length="73" mass="8018">MGEEYEKKDLGTKGEENTLKGKLKQAAGKVQNKMGEMTGNTEEEMKGRAKEAEGTGQSTIGNVEKKIDDKLDR</sequence>
<gene>
    <name evidence="2" type="ORF">KTT_24410</name>
</gene>
<feature type="region of interest" description="Disordered" evidence="1">
    <location>
        <begin position="1"/>
        <end position="73"/>
    </location>
</feature>
<name>A0A402A0J9_9CHLR</name>
<dbReference type="EMBL" id="BIFR01000001">
    <property type="protein sequence ID" value="GCE12582.1"/>
    <property type="molecule type" value="Genomic_DNA"/>
</dbReference>
<dbReference type="InterPro" id="IPR036629">
    <property type="entry name" value="YjbJ_sf"/>
</dbReference>
<dbReference type="Proteomes" id="UP000287352">
    <property type="component" value="Unassembled WGS sequence"/>
</dbReference>
<keyword evidence="3" id="KW-1185">Reference proteome</keyword>
<dbReference type="AlphaFoldDB" id="A0A402A0J9"/>
<feature type="compositionally biased region" description="Basic and acidic residues" evidence="1">
    <location>
        <begin position="1"/>
        <end position="19"/>
    </location>
</feature>
<evidence type="ECO:0000313" key="3">
    <source>
        <dbReference type="Proteomes" id="UP000287352"/>
    </source>
</evidence>
<reference evidence="3" key="1">
    <citation type="submission" date="2018-12" db="EMBL/GenBank/DDBJ databases">
        <title>Tengunoibacter tsumagoiensis gen. nov., sp. nov., Dictyobacter kobayashii sp. nov., D. alpinus sp. nov., and D. joshuensis sp. nov. and description of Dictyobacteraceae fam. nov. within the order Ktedonobacterales isolated from Tengu-no-mugimeshi.</title>
        <authorList>
            <person name="Wang C.M."/>
            <person name="Zheng Y."/>
            <person name="Sakai Y."/>
            <person name="Toyoda A."/>
            <person name="Minakuchi Y."/>
            <person name="Abe K."/>
            <person name="Yokota A."/>
            <person name="Yabe S."/>
        </authorList>
    </citation>
    <scope>NUCLEOTIDE SEQUENCE [LARGE SCALE GENOMIC DNA]</scope>
    <source>
        <strain evidence="3">Uno3</strain>
    </source>
</reference>
<evidence type="ECO:0000313" key="2">
    <source>
        <dbReference type="EMBL" id="GCE12582.1"/>
    </source>
</evidence>
<dbReference type="RefSeq" id="WP_126580191.1">
    <property type="nucleotide sequence ID" value="NZ_BIFR01000001.1"/>
</dbReference>
<comment type="caution">
    <text evidence="2">The sequence shown here is derived from an EMBL/GenBank/DDBJ whole genome shotgun (WGS) entry which is preliminary data.</text>
</comment>
<accession>A0A402A0J9</accession>
<dbReference type="SUPFAM" id="SSF69047">
    <property type="entry name" value="Hypothetical protein YjbJ"/>
    <property type="match status" value="1"/>
</dbReference>
<dbReference type="Gene3D" id="1.10.1470.10">
    <property type="entry name" value="YjbJ"/>
    <property type="match status" value="1"/>
</dbReference>
<feature type="compositionally biased region" description="Basic and acidic residues" evidence="1">
    <location>
        <begin position="63"/>
        <end position="73"/>
    </location>
</feature>
<organism evidence="2 3">
    <name type="scientific">Tengunoibacter tsumagoiensis</name>
    <dbReference type="NCBI Taxonomy" id="2014871"/>
    <lineage>
        <taxon>Bacteria</taxon>
        <taxon>Bacillati</taxon>
        <taxon>Chloroflexota</taxon>
        <taxon>Ktedonobacteria</taxon>
        <taxon>Ktedonobacterales</taxon>
        <taxon>Dictyobacteraceae</taxon>
        <taxon>Tengunoibacter</taxon>
    </lineage>
</organism>
<evidence type="ECO:0000256" key="1">
    <source>
        <dbReference type="SAM" id="MobiDB-lite"/>
    </source>
</evidence>
<proteinExistence type="predicted"/>
<feature type="compositionally biased region" description="Basic and acidic residues" evidence="1">
    <location>
        <begin position="43"/>
        <end position="53"/>
    </location>
</feature>
<protein>
    <submittedName>
        <fullName evidence="2">Uncharacterized protein</fullName>
    </submittedName>
</protein>